<dbReference type="RefSeq" id="WP_185275336.1">
    <property type="nucleotide sequence ID" value="NZ_CP043641.1"/>
</dbReference>
<sequence>MAIAHASEIVSVWTENNRPTRLVWRGARYLVTDTPTPINEPFDDVAPTHAAHRIVGWRFQGRSVNDGDTKVFDVLQLEGTRWQLTGVYA</sequence>
<evidence type="ECO:0000313" key="1">
    <source>
        <dbReference type="EMBL" id="QNE35869.1"/>
    </source>
</evidence>
<dbReference type="Proteomes" id="UP000515511">
    <property type="component" value="Chromosome"/>
</dbReference>
<gene>
    <name evidence="1" type="ORF">F1C12_12525</name>
</gene>
<reference evidence="2" key="1">
    <citation type="submission" date="2019-09" db="EMBL/GenBank/DDBJ databases">
        <title>Antimicrobial potential of Antarctic Bacteria.</title>
        <authorList>
            <person name="Benaud N."/>
            <person name="Edwards R.J."/>
            <person name="Ferrari B.C."/>
        </authorList>
    </citation>
    <scope>NUCLEOTIDE SEQUENCE [LARGE SCALE GENOMIC DNA]</scope>
    <source>
        <strain evidence="2">INR9</strain>
    </source>
</reference>
<dbReference type="AlphaFoldDB" id="A0A7G6YBK4"/>
<evidence type="ECO:0000313" key="2">
    <source>
        <dbReference type="Proteomes" id="UP000515511"/>
    </source>
</evidence>
<accession>A0A7G6YBK4</accession>
<proteinExistence type="predicted"/>
<protein>
    <submittedName>
        <fullName evidence="1">Uncharacterized protein</fullName>
    </submittedName>
</protein>
<dbReference type="KEGG" id="lse:F1C12_12525"/>
<dbReference type="EMBL" id="CP043641">
    <property type="protein sequence ID" value="QNE35869.1"/>
    <property type="molecule type" value="Genomic_DNA"/>
</dbReference>
<organism evidence="1 2">
    <name type="scientific">Leifsonia shinshuensis</name>
    <dbReference type="NCBI Taxonomy" id="150026"/>
    <lineage>
        <taxon>Bacteria</taxon>
        <taxon>Bacillati</taxon>
        <taxon>Actinomycetota</taxon>
        <taxon>Actinomycetes</taxon>
        <taxon>Micrococcales</taxon>
        <taxon>Microbacteriaceae</taxon>
        <taxon>Leifsonia</taxon>
    </lineage>
</organism>
<name>A0A7G6YBK4_9MICO</name>